<keyword evidence="1" id="KW-0732">Signal</keyword>
<dbReference type="InterPro" id="IPR007614">
    <property type="entry name" value="Retinin_C"/>
</dbReference>
<feature type="signal peptide" evidence="1">
    <location>
        <begin position="1"/>
        <end position="21"/>
    </location>
</feature>
<dbReference type="RefSeq" id="XP_016931912.1">
    <property type="nucleotide sequence ID" value="XM_017076423.4"/>
</dbReference>
<evidence type="ECO:0000256" key="1">
    <source>
        <dbReference type="SAM" id="SignalP"/>
    </source>
</evidence>
<dbReference type="Pfam" id="PF04527">
    <property type="entry name" value="Retinin_C"/>
    <property type="match status" value="1"/>
</dbReference>
<sequence length="99" mass="11210">MSQRLNLSFVLLLCLLAFGKAALQIYHPLMTLHHQPSLAQVGHLVDHVPTAVSHQSSTIVHRSIPRVTPLLTPALRTTYLHYPTWNYPLFDGANTLYRK</sequence>
<evidence type="ECO:0000313" key="2">
    <source>
        <dbReference type="Proteomes" id="UP001652628"/>
    </source>
</evidence>
<keyword evidence="2" id="KW-1185">Reference proteome</keyword>
<evidence type="ECO:0000313" key="3">
    <source>
        <dbReference type="RefSeq" id="XP_016931912.1"/>
    </source>
</evidence>
<accession>A0AB39ZB47</accession>
<dbReference type="GeneID" id="108011316"/>
<gene>
    <name evidence="3" type="primary">LOC108011316</name>
</gene>
<dbReference type="PANTHER" id="PTHR34931">
    <property type="entry name" value="FI02976P-RELATED"/>
    <property type="match status" value="1"/>
</dbReference>
<dbReference type="AlphaFoldDB" id="A0AB39ZB47"/>
<dbReference type="Proteomes" id="UP001652628">
    <property type="component" value="Chromosome 3"/>
</dbReference>
<organism evidence="2 3">
    <name type="scientific">Drosophila suzukii</name>
    <name type="common">Spotted-wing drosophila fruit fly</name>
    <dbReference type="NCBI Taxonomy" id="28584"/>
    <lineage>
        <taxon>Eukaryota</taxon>
        <taxon>Metazoa</taxon>
        <taxon>Ecdysozoa</taxon>
        <taxon>Arthropoda</taxon>
        <taxon>Hexapoda</taxon>
        <taxon>Insecta</taxon>
        <taxon>Pterygota</taxon>
        <taxon>Neoptera</taxon>
        <taxon>Endopterygota</taxon>
        <taxon>Diptera</taxon>
        <taxon>Brachycera</taxon>
        <taxon>Muscomorpha</taxon>
        <taxon>Ephydroidea</taxon>
        <taxon>Drosophilidae</taxon>
        <taxon>Drosophila</taxon>
        <taxon>Sophophora</taxon>
    </lineage>
</organism>
<dbReference type="PANTHER" id="PTHR34931:SF4">
    <property type="entry name" value="GEO13385P1-RELATED"/>
    <property type="match status" value="1"/>
</dbReference>
<name>A0AB39ZB47_DROSZ</name>
<proteinExistence type="predicted"/>
<protein>
    <submittedName>
        <fullName evidence="3">Uncharacterized protein</fullName>
    </submittedName>
</protein>
<feature type="chain" id="PRO_5044302450" evidence="1">
    <location>
        <begin position="22"/>
        <end position="99"/>
    </location>
</feature>
<reference evidence="3" key="1">
    <citation type="submission" date="2025-08" db="UniProtKB">
        <authorList>
            <consortium name="RefSeq"/>
        </authorList>
    </citation>
    <scope>IDENTIFICATION</scope>
</reference>